<keyword evidence="3" id="KW-1185">Reference proteome</keyword>
<feature type="compositionally biased region" description="Basic and acidic residues" evidence="1">
    <location>
        <begin position="177"/>
        <end position="189"/>
    </location>
</feature>
<sequence length="771" mass="88509">MILASPSRADNKATIGSTRRTQTFVVPSDSDFDSESDSKSSHGNNPAKRAWAHYDAKWKALTKYSIETEVPMQGQIPWPVSSGRLDDVNEAEVRAFFMDSATNLKPEPKIGPMLLEECHRWQRSHLKDTFGRRIFKGVYGPTLKMIRGVAQQCSHEFYEERIKLSWAYIFKMKKQRNCKDDPNTKHKHEEEEEEEAASCSSSSDKHGTEEKVPTLDTLLTKLPTDDSTKIPLECPNTYWSAPESFHELVQNWTNSIIKIHGLQETTSTVTRQERHEKGLTEIVYKVPDPHSHSSNCLGYIWYTCKDSDEDGTVEIVTRHAILRPENLAYGRSNKAGNIRNALRNLGTQYPVSCQSGGLDWNFTLGGQGKLICRDSKMSPVRIHKLRRTAYLMAKTTLLPFAPNPHNDIRFVIGNPNLVGEKTCRKVGCDKITPKEFELWCQSPIFLQHVKEHGKIKTEIGDLLLDRNSRGKLYFKDTLLSETTKRDHASRTEKRFRYGYNFLDCTFDAGRVHLSSPEEECEAILSIWDLALKQQPHCVKLLSEMLNDWRWADVELAKKFIKKDTVIRLRDYLFEDKSKWYFSTSERQDAKLYYTIQSLGREGAELQDSYWSILEAHDMIHKAVSEQYRRFVAADIVALNTNFAQQIDKILQACIYACSATQKIRVIFVEGGSLPLQVLYIEDKDIFRVHEKWLDQTEAAQELGLLDPTAIGDLIHHISNTLFEKVINSVPLDRFTGDNGRSYDWHRGQQLHLAEQRIIEPSADPSYTEHLT</sequence>
<organism evidence="2 3">
    <name type="scientific">Fusarium sarcochroum</name>
    <dbReference type="NCBI Taxonomy" id="1208366"/>
    <lineage>
        <taxon>Eukaryota</taxon>
        <taxon>Fungi</taxon>
        <taxon>Dikarya</taxon>
        <taxon>Ascomycota</taxon>
        <taxon>Pezizomycotina</taxon>
        <taxon>Sordariomycetes</taxon>
        <taxon>Hypocreomycetidae</taxon>
        <taxon>Hypocreales</taxon>
        <taxon>Nectriaceae</taxon>
        <taxon>Fusarium</taxon>
        <taxon>Fusarium lateritium species complex</taxon>
    </lineage>
</organism>
<dbReference type="Proteomes" id="UP000622797">
    <property type="component" value="Unassembled WGS sequence"/>
</dbReference>
<dbReference type="EMBL" id="JABEXW010000862">
    <property type="protein sequence ID" value="KAF4952877.1"/>
    <property type="molecule type" value="Genomic_DNA"/>
</dbReference>
<protein>
    <submittedName>
        <fullName evidence="2">Uncharacterized protein</fullName>
    </submittedName>
</protein>
<feature type="region of interest" description="Disordered" evidence="1">
    <location>
        <begin position="1"/>
        <end position="47"/>
    </location>
</feature>
<dbReference type="AlphaFoldDB" id="A0A8H4WWF3"/>
<comment type="caution">
    <text evidence="2">The sequence shown here is derived from an EMBL/GenBank/DDBJ whole genome shotgun (WGS) entry which is preliminary data.</text>
</comment>
<reference evidence="2" key="1">
    <citation type="journal article" date="2020" name="BMC Genomics">
        <title>Correction to: Identification and distribution of gene clusters required for synthesis of sphingolipid metabolism inhibitors in diverse species of the filamentous fungus Fusarium.</title>
        <authorList>
            <person name="Kim H.S."/>
            <person name="Lohmar J.M."/>
            <person name="Busman M."/>
            <person name="Brown D.W."/>
            <person name="Naumann T.A."/>
            <person name="Divon H.H."/>
            <person name="Lysoe E."/>
            <person name="Uhlig S."/>
            <person name="Proctor R.H."/>
        </authorList>
    </citation>
    <scope>NUCLEOTIDE SEQUENCE</scope>
    <source>
        <strain evidence="2">NRRL 20472</strain>
    </source>
</reference>
<proteinExistence type="predicted"/>
<feature type="compositionally biased region" description="Polar residues" evidence="1">
    <location>
        <begin position="14"/>
        <end position="25"/>
    </location>
</feature>
<name>A0A8H4WWF3_9HYPO</name>
<evidence type="ECO:0000313" key="3">
    <source>
        <dbReference type="Proteomes" id="UP000622797"/>
    </source>
</evidence>
<evidence type="ECO:0000256" key="1">
    <source>
        <dbReference type="SAM" id="MobiDB-lite"/>
    </source>
</evidence>
<evidence type="ECO:0000313" key="2">
    <source>
        <dbReference type="EMBL" id="KAF4952877.1"/>
    </source>
</evidence>
<gene>
    <name evidence="2" type="ORF">FSARC_12550</name>
</gene>
<dbReference type="OrthoDB" id="5376140at2759"/>
<feature type="compositionally biased region" description="Basic and acidic residues" evidence="1">
    <location>
        <begin position="203"/>
        <end position="213"/>
    </location>
</feature>
<feature type="region of interest" description="Disordered" evidence="1">
    <location>
        <begin position="177"/>
        <end position="215"/>
    </location>
</feature>
<accession>A0A8H4WWF3</accession>
<reference evidence="2" key="2">
    <citation type="submission" date="2020-05" db="EMBL/GenBank/DDBJ databases">
        <authorList>
            <person name="Kim H.-S."/>
            <person name="Proctor R.H."/>
            <person name="Brown D.W."/>
        </authorList>
    </citation>
    <scope>NUCLEOTIDE SEQUENCE</scope>
    <source>
        <strain evidence="2">NRRL 20472</strain>
    </source>
</reference>